<evidence type="ECO:0000259" key="10">
    <source>
        <dbReference type="PROSITE" id="PS51163"/>
    </source>
</evidence>
<reference evidence="11 12" key="1">
    <citation type="journal article" date="2013" name="Genome Announc.">
        <title>Genome Sequence of the Pyrene- and Fluoranthene-Degrading Bacterium Cycloclasticus sp. Strain PY97M.</title>
        <authorList>
            <person name="Cui Z."/>
            <person name="Xu G."/>
            <person name="Li Q."/>
            <person name="Gao W."/>
            <person name="Zheng L."/>
        </authorList>
    </citation>
    <scope>NUCLEOTIDE SEQUENCE [LARGE SCALE GENOMIC DNA]</scope>
    <source>
        <strain evidence="11 12">PY97M</strain>
    </source>
</reference>
<dbReference type="PANTHER" id="PTHR17490:SF18">
    <property type="entry name" value="THREONYLCARBAMOYL-AMP SYNTHASE"/>
    <property type="match status" value="1"/>
</dbReference>
<dbReference type="GO" id="GO:0061710">
    <property type="term" value="F:L-threonylcarbamoyladenylate synthase"/>
    <property type="evidence" value="ECO:0007669"/>
    <property type="project" value="UniProtKB-EC"/>
</dbReference>
<evidence type="ECO:0000256" key="1">
    <source>
        <dbReference type="ARBA" id="ARBA00004496"/>
    </source>
</evidence>
<comment type="similarity">
    <text evidence="9">Belongs to the SUA5 family. TsaC subfamily.</text>
</comment>
<evidence type="ECO:0000313" key="12">
    <source>
        <dbReference type="Proteomes" id="UP000015462"/>
    </source>
</evidence>
<keyword evidence="12" id="KW-1185">Reference proteome</keyword>
<dbReference type="GO" id="GO:0005737">
    <property type="term" value="C:cytoplasm"/>
    <property type="evidence" value="ECO:0007669"/>
    <property type="project" value="UniProtKB-SubCell"/>
</dbReference>
<dbReference type="InterPro" id="IPR006070">
    <property type="entry name" value="Sua5-like_dom"/>
</dbReference>
<dbReference type="GO" id="GO:0002949">
    <property type="term" value="P:tRNA threonylcarbamoyladenosine modification"/>
    <property type="evidence" value="ECO:0007669"/>
    <property type="project" value="UniProtKB-UniRule"/>
</dbReference>
<evidence type="ECO:0000256" key="7">
    <source>
        <dbReference type="ARBA" id="ARBA00022840"/>
    </source>
</evidence>
<dbReference type="GO" id="GO:0006450">
    <property type="term" value="P:regulation of translational fidelity"/>
    <property type="evidence" value="ECO:0007669"/>
    <property type="project" value="TreeGrafter"/>
</dbReference>
<name>A0AB33YZT7_9GAMM</name>
<dbReference type="HAMAP" id="MF_01852">
    <property type="entry name" value="TsaC"/>
    <property type="match status" value="1"/>
</dbReference>
<accession>A0AB33YZT7</accession>
<keyword evidence="2 9" id="KW-0963">Cytoplasm</keyword>
<dbReference type="InterPro" id="IPR050156">
    <property type="entry name" value="TC-AMP_synthase_SUA5"/>
</dbReference>
<protein>
    <recommendedName>
        <fullName evidence="9">Threonylcarbamoyl-AMP synthase</fullName>
        <shortName evidence="9">TC-AMP synthase</shortName>
        <ecNumber evidence="9">2.7.7.87</ecNumber>
    </recommendedName>
    <alternativeName>
        <fullName evidence="9">L-threonylcarbamoyladenylate synthase</fullName>
    </alternativeName>
    <alternativeName>
        <fullName evidence="9">t(6)A37 threonylcarbamoyladenosine biosynthesis protein TsaC</fullName>
    </alternativeName>
    <alternativeName>
        <fullName evidence="9">tRNA threonylcarbamoyladenosine biosynthesis protein TsaC</fullName>
    </alternativeName>
</protein>
<evidence type="ECO:0000256" key="5">
    <source>
        <dbReference type="ARBA" id="ARBA00022695"/>
    </source>
</evidence>
<dbReference type="InterPro" id="IPR017945">
    <property type="entry name" value="DHBP_synth_RibB-like_a/b_dom"/>
</dbReference>
<comment type="function">
    <text evidence="9">Required for the formation of a threonylcarbamoyl group on adenosine at position 37 (t(6)A37) in tRNAs that read codons beginning with adenine. Catalyzes the conversion of L-threonine, HCO(3)(-)/CO(2) and ATP to give threonylcarbamoyl-AMP (TC-AMP) as the acyladenylate intermediate, with the release of diphosphate.</text>
</comment>
<dbReference type="GO" id="GO:0005524">
    <property type="term" value="F:ATP binding"/>
    <property type="evidence" value="ECO:0007669"/>
    <property type="project" value="UniProtKB-UniRule"/>
</dbReference>
<evidence type="ECO:0000256" key="8">
    <source>
        <dbReference type="ARBA" id="ARBA00048366"/>
    </source>
</evidence>
<gene>
    <name evidence="9" type="primary">tsaC</name>
    <name evidence="11" type="ORF">L196_09899</name>
</gene>
<dbReference type="PROSITE" id="PS51163">
    <property type="entry name" value="YRDC"/>
    <property type="match status" value="1"/>
</dbReference>
<dbReference type="AlphaFoldDB" id="A0AB33YZT7"/>
<keyword evidence="3 9" id="KW-0808">Transferase</keyword>
<dbReference type="SUPFAM" id="SSF55821">
    <property type="entry name" value="YrdC/RibB"/>
    <property type="match status" value="1"/>
</dbReference>
<dbReference type="EMBL" id="ASHL01000010">
    <property type="protein sequence ID" value="EPD12424.1"/>
    <property type="molecule type" value="Genomic_DNA"/>
</dbReference>
<comment type="catalytic activity">
    <reaction evidence="8 9">
        <text>L-threonine + hydrogencarbonate + ATP = L-threonylcarbamoyladenylate + diphosphate + H2O</text>
        <dbReference type="Rhea" id="RHEA:36407"/>
        <dbReference type="ChEBI" id="CHEBI:15377"/>
        <dbReference type="ChEBI" id="CHEBI:17544"/>
        <dbReference type="ChEBI" id="CHEBI:30616"/>
        <dbReference type="ChEBI" id="CHEBI:33019"/>
        <dbReference type="ChEBI" id="CHEBI:57926"/>
        <dbReference type="ChEBI" id="CHEBI:73682"/>
        <dbReference type="EC" id="2.7.7.87"/>
    </reaction>
</comment>
<evidence type="ECO:0000256" key="2">
    <source>
        <dbReference type="ARBA" id="ARBA00022490"/>
    </source>
</evidence>
<dbReference type="GO" id="GO:0003725">
    <property type="term" value="F:double-stranded RNA binding"/>
    <property type="evidence" value="ECO:0007669"/>
    <property type="project" value="InterPro"/>
</dbReference>
<dbReference type="InterPro" id="IPR023535">
    <property type="entry name" value="TC-AMP_synthase"/>
</dbReference>
<keyword evidence="7 9" id="KW-0067">ATP-binding</keyword>
<sequence length="184" mass="19941">MPSVWQKKRFVAQLQAGGLVAYPTEAVFGLGCDPLNEGAVYRLLDLKGRSVSKGLILIASDFCQLEPYVQPLSDDLMSKIKGQVSEPTTWLLPAKTSVPAWLTGGRSNIAVRLTQHGLAKELCQLAGTAIVSTSANMSGCEAVRTAYQARLKFLSKNVYTISGQVGGFLNPSRIIDPFLNKQLR</sequence>
<organism evidence="11 12">
    <name type="scientific">Cycloclasticus pugetii</name>
    <dbReference type="NCBI Taxonomy" id="34068"/>
    <lineage>
        <taxon>Bacteria</taxon>
        <taxon>Pseudomonadati</taxon>
        <taxon>Pseudomonadota</taxon>
        <taxon>Gammaproteobacteria</taxon>
        <taxon>Thiotrichales</taxon>
        <taxon>Piscirickettsiaceae</taxon>
        <taxon>Cycloclasticus</taxon>
    </lineage>
</organism>
<feature type="domain" description="YrdC-like" evidence="10">
    <location>
        <begin position="4"/>
        <end position="184"/>
    </location>
</feature>
<comment type="caution">
    <text evidence="11">The sequence shown here is derived from an EMBL/GenBank/DDBJ whole genome shotgun (WGS) entry which is preliminary data.</text>
</comment>
<dbReference type="PANTHER" id="PTHR17490">
    <property type="entry name" value="SUA5"/>
    <property type="match status" value="1"/>
</dbReference>
<evidence type="ECO:0000256" key="4">
    <source>
        <dbReference type="ARBA" id="ARBA00022694"/>
    </source>
</evidence>
<proteinExistence type="inferred from homology"/>
<dbReference type="GO" id="GO:0000049">
    <property type="term" value="F:tRNA binding"/>
    <property type="evidence" value="ECO:0007669"/>
    <property type="project" value="TreeGrafter"/>
</dbReference>
<keyword evidence="6 9" id="KW-0547">Nucleotide-binding</keyword>
<dbReference type="Proteomes" id="UP000015462">
    <property type="component" value="Unassembled WGS sequence"/>
</dbReference>
<evidence type="ECO:0000256" key="6">
    <source>
        <dbReference type="ARBA" id="ARBA00022741"/>
    </source>
</evidence>
<dbReference type="RefSeq" id="WP_016390853.1">
    <property type="nucleotide sequence ID" value="NZ_JBLHXE010000002.1"/>
</dbReference>
<evidence type="ECO:0000256" key="9">
    <source>
        <dbReference type="HAMAP-Rule" id="MF_01852"/>
    </source>
</evidence>
<dbReference type="Pfam" id="PF01300">
    <property type="entry name" value="Sua5_yciO_yrdC"/>
    <property type="match status" value="1"/>
</dbReference>
<comment type="subcellular location">
    <subcellularLocation>
        <location evidence="1 9">Cytoplasm</location>
    </subcellularLocation>
</comment>
<dbReference type="Gene3D" id="3.90.870.10">
    <property type="entry name" value="DHBP synthase"/>
    <property type="match status" value="1"/>
</dbReference>
<evidence type="ECO:0000256" key="3">
    <source>
        <dbReference type="ARBA" id="ARBA00022679"/>
    </source>
</evidence>
<evidence type="ECO:0000313" key="11">
    <source>
        <dbReference type="EMBL" id="EPD12424.1"/>
    </source>
</evidence>
<dbReference type="EC" id="2.7.7.87" evidence="9"/>
<keyword evidence="4 9" id="KW-0819">tRNA processing</keyword>
<keyword evidence="5 9" id="KW-0548">Nucleotidyltransferase</keyword>